<name>A0ABQ3DM56_9ACTN</name>
<dbReference type="EMBL" id="BMVO01000008">
    <property type="protein sequence ID" value="GHB05469.1"/>
    <property type="molecule type" value="Genomic_DNA"/>
</dbReference>
<evidence type="ECO:0000313" key="1">
    <source>
        <dbReference type="EMBL" id="GHB05469.1"/>
    </source>
</evidence>
<sequence>MMVVALEARTHQGPVRAIEPCDALQLRAEPGRQTNVCHQRPDSRHGCLDVNITVHTRTIGESHAAPSMSSPLIVPDLDSLGKKGKAAVGAGGPQDADVRSPWRIAVCLNRWRSHYEVRIIPA</sequence>
<accession>A0ABQ3DM56</accession>
<evidence type="ECO:0000313" key="2">
    <source>
        <dbReference type="Proteomes" id="UP000599437"/>
    </source>
</evidence>
<protein>
    <submittedName>
        <fullName evidence="1">Uncharacterized protein</fullName>
    </submittedName>
</protein>
<reference evidence="2" key="1">
    <citation type="journal article" date="2019" name="Int. J. Syst. Evol. Microbiol.">
        <title>The Global Catalogue of Microorganisms (GCM) 10K type strain sequencing project: providing services to taxonomists for standard genome sequencing and annotation.</title>
        <authorList>
            <consortium name="The Broad Institute Genomics Platform"/>
            <consortium name="The Broad Institute Genome Sequencing Center for Infectious Disease"/>
            <person name="Wu L."/>
            <person name="Ma J."/>
        </authorList>
    </citation>
    <scope>NUCLEOTIDE SEQUENCE [LARGE SCALE GENOMIC DNA]</scope>
    <source>
        <strain evidence="2">JCM 4737</strain>
    </source>
</reference>
<proteinExistence type="predicted"/>
<gene>
    <name evidence="1" type="ORF">GCM10010346_30620</name>
</gene>
<comment type="caution">
    <text evidence="1">The sequence shown here is derived from an EMBL/GenBank/DDBJ whole genome shotgun (WGS) entry which is preliminary data.</text>
</comment>
<organism evidence="1 2">
    <name type="scientific">Streptomyces chryseus</name>
    <dbReference type="NCBI Taxonomy" id="68186"/>
    <lineage>
        <taxon>Bacteria</taxon>
        <taxon>Bacillati</taxon>
        <taxon>Actinomycetota</taxon>
        <taxon>Actinomycetes</taxon>
        <taxon>Kitasatosporales</taxon>
        <taxon>Streptomycetaceae</taxon>
        <taxon>Streptomyces</taxon>
    </lineage>
</organism>
<dbReference type="Proteomes" id="UP000599437">
    <property type="component" value="Unassembled WGS sequence"/>
</dbReference>
<keyword evidence="2" id="KW-1185">Reference proteome</keyword>